<dbReference type="Proteomes" id="UP000284379">
    <property type="component" value="Unassembled WGS sequence"/>
</dbReference>
<accession>A0A413V6M9</accession>
<proteinExistence type="predicted"/>
<name>A0A413V6M9_9BACE</name>
<dbReference type="AlphaFoldDB" id="A0A413V6M9"/>
<reference evidence="1 2" key="1">
    <citation type="submission" date="2018-08" db="EMBL/GenBank/DDBJ databases">
        <title>A genome reference for cultivated species of the human gut microbiota.</title>
        <authorList>
            <person name="Zou Y."/>
            <person name="Xue W."/>
            <person name="Luo G."/>
        </authorList>
    </citation>
    <scope>NUCLEOTIDE SEQUENCE [LARGE SCALE GENOMIC DNA]</scope>
    <source>
        <strain evidence="1 2">AM40-30BH</strain>
    </source>
</reference>
<evidence type="ECO:0000313" key="2">
    <source>
        <dbReference type="Proteomes" id="UP000284379"/>
    </source>
</evidence>
<dbReference type="EMBL" id="QSGO01000033">
    <property type="protein sequence ID" value="RHB29214.1"/>
    <property type="molecule type" value="Genomic_DNA"/>
</dbReference>
<dbReference type="GO" id="GO:0016740">
    <property type="term" value="F:transferase activity"/>
    <property type="evidence" value="ECO:0007669"/>
    <property type="project" value="UniProtKB-KW"/>
</dbReference>
<sequence length="424" mass="48110">MKVLVISRSPWDDSNSFGNTFSNLFGGMKGIEIFSICCQDGVNNNGIVSKTYQMTDRSVLNSLIGKHAGSVMASAAVQDCVISKKKSNKFPKKRYTVFYIARDLIWNFGHWWDKDFKSFLDEIKPEVIYLPIYASWYMCDVQQKVVNYCKVPVVGHITDDNYNYPPNGWNQPLAYLYRANVRRKVRKLIAKCSYIEVFAENMAHEYAEIFKKPFYVIGKGIDISKVDQIKVETPNNNPVKYVYTGNIGNGRYLELAKLGKALDAAYHDGGVELLIYTQSMMEAGMQEVFSCCNSLKLCGSVSSKEVLKIQQDADVLVHVESFSKQSIFETKMSFSTKLVDYMMAGKIIFAIGPAEVNSLETLRNYNLAVTACCDDEIKKQVLAIKNGEVDTENLTVSIYKYITTYRDKIVIQKGMFNRLSELIK</sequence>
<gene>
    <name evidence="1" type="ORF">DW888_19940</name>
</gene>
<evidence type="ECO:0000313" key="1">
    <source>
        <dbReference type="EMBL" id="RHB29214.1"/>
    </source>
</evidence>
<comment type="caution">
    <text evidence="1">The sequence shown here is derived from an EMBL/GenBank/DDBJ whole genome shotgun (WGS) entry which is preliminary data.</text>
</comment>
<protein>
    <submittedName>
        <fullName evidence="1">Glycosyltransferase family 1 protein</fullName>
    </submittedName>
</protein>
<dbReference type="SUPFAM" id="SSF53756">
    <property type="entry name" value="UDP-Glycosyltransferase/glycogen phosphorylase"/>
    <property type="match status" value="1"/>
</dbReference>
<dbReference type="RefSeq" id="WP_122202324.1">
    <property type="nucleotide sequence ID" value="NZ_CABJFV010000033.1"/>
</dbReference>
<organism evidence="1 2">
    <name type="scientific">Bacteroides nordii</name>
    <dbReference type="NCBI Taxonomy" id="291645"/>
    <lineage>
        <taxon>Bacteria</taxon>
        <taxon>Pseudomonadati</taxon>
        <taxon>Bacteroidota</taxon>
        <taxon>Bacteroidia</taxon>
        <taxon>Bacteroidales</taxon>
        <taxon>Bacteroidaceae</taxon>
        <taxon>Bacteroides</taxon>
    </lineage>
</organism>
<keyword evidence="1" id="KW-0808">Transferase</keyword>
<dbReference type="Gene3D" id="3.40.50.2000">
    <property type="entry name" value="Glycogen Phosphorylase B"/>
    <property type="match status" value="1"/>
</dbReference>